<dbReference type="Gramene" id="Pp3c5_19810V3.1">
    <property type="protein sequence ID" value="PAC:32953323.CDS.1"/>
    <property type="gene ID" value="Pp3c5_19810"/>
</dbReference>
<reference evidence="1 3" key="1">
    <citation type="journal article" date="2008" name="Science">
        <title>The Physcomitrella genome reveals evolutionary insights into the conquest of land by plants.</title>
        <authorList>
            <person name="Rensing S."/>
            <person name="Lang D."/>
            <person name="Zimmer A."/>
            <person name="Terry A."/>
            <person name="Salamov A."/>
            <person name="Shapiro H."/>
            <person name="Nishiyama T."/>
            <person name="Perroud P.-F."/>
            <person name="Lindquist E."/>
            <person name="Kamisugi Y."/>
            <person name="Tanahashi T."/>
            <person name="Sakakibara K."/>
            <person name="Fujita T."/>
            <person name="Oishi K."/>
            <person name="Shin-I T."/>
            <person name="Kuroki Y."/>
            <person name="Toyoda A."/>
            <person name="Suzuki Y."/>
            <person name="Hashimoto A."/>
            <person name="Yamaguchi K."/>
            <person name="Sugano A."/>
            <person name="Kohara Y."/>
            <person name="Fujiyama A."/>
            <person name="Anterola A."/>
            <person name="Aoki S."/>
            <person name="Ashton N."/>
            <person name="Barbazuk W.B."/>
            <person name="Barker E."/>
            <person name="Bennetzen J."/>
            <person name="Bezanilla M."/>
            <person name="Blankenship R."/>
            <person name="Cho S.H."/>
            <person name="Dutcher S."/>
            <person name="Estelle M."/>
            <person name="Fawcett J.A."/>
            <person name="Gundlach H."/>
            <person name="Hanada K."/>
            <person name="Heyl A."/>
            <person name="Hicks K.A."/>
            <person name="Hugh J."/>
            <person name="Lohr M."/>
            <person name="Mayer K."/>
            <person name="Melkozernov A."/>
            <person name="Murata T."/>
            <person name="Nelson D."/>
            <person name="Pils B."/>
            <person name="Prigge M."/>
            <person name="Reiss B."/>
            <person name="Renner T."/>
            <person name="Rombauts S."/>
            <person name="Rushton P."/>
            <person name="Sanderfoot A."/>
            <person name="Schween G."/>
            <person name="Shiu S.-H."/>
            <person name="Stueber K."/>
            <person name="Theodoulou F.L."/>
            <person name="Tu H."/>
            <person name="Van de Peer Y."/>
            <person name="Verrier P.J."/>
            <person name="Waters E."/>
            <person name="Wood A."/>
            <person name="Yang L."/>
            <person name="Cove D."/>
            <person name="Cuming A."/>
            <person name="Hasebe M."/>
            <person name="Lucas S."/>
            <person name="Mishler D.B."/>
            <person name="Reski R."/>
            <person name="Grigoriev I."/>
            <person name="Quatrano R.S."/>
            <person name="Boore J.L."/>
        </authorList>
    </citation>
    <scope>NUCLEOTIDE SEQUENCE [LARGE SCALE GENOMIC DNA]</scope>
    <source>
        <strain evidence="2 3">cv. Gransden 2004</strain>
    </source>
</reference>
<evidence type="ECO:0000313" key="2">
    <source>
        <dbReference type="EnsemblPlants" id="PAC:32953323.CDS.1"/>
    </source>
</evidence>
<dbReference type="EnsemblPlants" id="Pp3c5_19810V3.1">
    <property type="protein sequence ID" value="PAC:32953323.CDS.1"/>
    <property type="gene ID" value="Pp3c5_19810"/>
</dbReference>
<evidence type="ECO:0000313" key="3">
    <source>
        <dbReference type="Proteomes" id="UP000006727"/>
    </source>
</evidence>
<dbReference type="Gramene" id="Pp3c5_19810V3.2">
    <property type="protein sequence ID" value="PAC:32953324.CDS.1"/>
    <property type="gene ID" value="Pp3c5_19810"/>
</dbReference>
<gene>
    <name evidence="1" type="ORF">PHYPA_007905</name>
</gene>
<dbReference type="EnsemblPlants" id="Pp3c5_19810V3.2">
    <property type="protein sequence ID" value="PAC:32953324.CDS.1"/>
    <property type="gene ID" value="Pp3c5_19810"/>
</dbReference>
<organism evidence="1">
    <name type="scientific">Physcomitrium patens</name>
    <name type="common">Spreading-leaved earth moss</name>
    <name type="synonym">Physcomitrella patens</name>
    <dbReference type="NCBI Taxonomy" id="3218"/>
    <lineage>
        <taxon>Eukaryota</taxon>
        <taxon>Viridiplantae</taxon>
        <taxon>Streptophyta</taxon>
        <taxon>Embryophyta</taxon>
        <taxon>Bryophyta</taxon>
        <taxon>Bryophytina</taxon>
        <taxon>Bryopsida</taxon>
        <taxon>Funariidae</taxon>
        <taxon>Funariales</taxon>
        <taxon>Funariaceae</taxon>
        <taxon>Physcomitrium</taxon>
    </lineage>
</organism>
<keyword evidence="3" id="KW-1185">Reference proteome</keyword>
<dbReference type="AlphaFoldDB" id="A0A2K1KKB9"/>
<dbReference type="InParanoid" id="A0A2K1KKB9"/>
<evidence type="ECO:0000313" key="1">
    <source>
        <dbReference type="EMBL" id="PNR54228.1"/>
    </source>
</evidence>
<reference evidence="1 3" key="2">
    <citation type="journal article" date="2018" name="Plant J.">
        <title>The Physcomitrella patens chromosome-scale assembly reveals moss genome structure and evolution.</title>
        <authorList>
            <person name="Lang D."/>
            <person name="Ullrich K.K."/>
            <person name="Murat F."/>
            <person name="Fuchs J."/>
            <person name="Jenkins J."/>
            <person name="Haas F.B."/>
            <person name="Piednoel M."/>
            <person name="Gundlach H."/>
            <person name="Van Bel M."/>
            <person name="Meyberg R."/>
            <person name="Vives C."/>
            <person name="Morata J."/>
            <person name="Symeonidi A."/>
            <person name="Hiss M."/>
            <person name="Muchero W."/>
            <person name="Kamisugi Y."/>
            <person name="Saleh O."/>
            <person name="Blanc G."/>
            <person name="Decker E.L."/>
            <person name="van Gessel N."/>
            <person name="Grimwood J."/>
            <person name="Hayes R.D."/>
            <person name="Graham S.W."/>
            <person name="Gunter L.E."/>
            <person name="McDaniel S.F."/>
            <person name="Hoernstein S.N.W."/>
            <person name="Larsson A."/>
            <person name="Li F.W."/>
            <person name="Perroud P.F."/>
            <person name="Phillips J."/>
            <person name="Ranjan P."/>
            <person name="Rokshar D.S."/>
            <person name="Rothfels C.J."/>
            <person name="Schneider L."/>
            <person name="Shu S."/>
            <person name="Stevenson D.W."/>
            <person name="Thummler F."/>
            <person name="Tillich M."/>
            <person name="Villarreal Aguilar J.C."/>
            <person name="Widiez T."/>
            <person name="Wong G.K."/>
            <person name="Wymore A."/>
            <person name="Zhang Y."/>
            <person name="Zimmer A.D."/>
            <person name="Quatrano R.S."/>
            <person name="Mayer K.F.X."/>
            <person name="Goodstein D."/>
            <person name="Casacuberta J.M."/>
            <person name="Vandepoele K."/>
            <person name="Reski R."/>
            <person name="Cuming A.C."/>
            <person name="Tuskan G.A."/>
            <person name="Maumus F."/>
            <person name="Salse J."/>
            <person name="Schmutz J."/>
            <person name="Rensing S.A."/>
        </authorList>
    </citation>
    <scope>NUCLEOTIDE SEQUENCE [LARGE SCALE GENOMIC DNA]</scope>
    <source>
        <strain evidence="2 3">cv. Gransden 2004</strain>
    </source>
</reference>
<reference evidence="2" key="3">
    <citation type="submission" date="2020-12" db="UniProtKB">
        <authorList>
            <consortium name="EnsemblPlants"/>
        </authorList>
    </citation>
    <scope>IDENTIFICATION</scope>
</reference>
<protein>
    <submittedName>
        <fullName evidence="1 2">Uncharacterized protein</fullName>
    </submittedName>
</protein>
<dbReference type="PaxDb" id="3218-PP1S93_107V6.1"/>
<accession>A0A2K1KKB9</accession>
<dbReference type="EMBL" id="ABEU02000005">
    <property type="protein sequence ID" value="PNR54228.1"/>
    <property type="molecule type" value="Genomic_DNA"/>
</dbReference>
<dbReference type="Proteomes" id="UP000006727">
    <property type="component" value="Chromosome 5"/>
</dbReference>
<proteinExistence type="predicted"/>
<sequence>MLSICSSIRFYILKLRIIDNFKLFQTLIQNNLLLFICFKFFSNFFSVDSICVYLAF</sequence>
<name>A0A2K1KKB9_PHYPA</name>